<proteinExistence type="predicted"/>
<feature type="domain" description="Terminase ATPase subunit N-terminal" evidence="2">
    <location>
        <begin position="101"/>
        <end position="127"/>
    </location>
</feature>
<accession>A0A238Y5S3</accession>
<evidence type="ECO:0000313" key="3">
    <source>
        <dbReference type="EMBL" id="SNR66322.1"/>
    </source>
</evidence>
<dbReference type="Gene3D" id="1.10.10.60">
    <property type="entry name" value="Homeodomain-like"/>
    <property type="match status" value="2"/>
</dbReference>
<dbReference type="EMBL" id="FZNW01000013">
    <property type="protein sequence ID" value="SNR66322.1"/>
    <property type="molecule type" value="Genomic_DNA"/>
</dbReference>
<dbReference type="RefSeq" id="WP_089302084.1">
    <property type="nucleotide sequence ID" value="NZ_FZNW01000013.1"/>
</dbReference>
<dbReference type="OrthoDB" id="3035096at2"/>
<feature type="region of interest" description="Disordered" evidence="1">
    <location>
        <begin position="26"/>
        <end position="46"/>
    </location>
</feature>
<evidence type="ECO:0000313" key="4">
    <source>
        <dbReference type="Proteomes" id="UP000198348"/>
    </source>
</evidence>
<gene>
    <name evidence="3" type="ORF">SAMN06265360_113143</name>
</gene>
<dbReference type="AlphaFoldDB" id="A0A238Y5S3"/>
<evidence type="ECO:0000259" key="2">
    <source>
        <dbReference type="Pfam" id="PF06056"/>
    </source>
</evidence>
<sequence>MEVGEAYSNTKGQVSALESLCGKLSDLDSPARPSPKRAKPGRARQLGDEQVRQVIAGYESGATVYELGEWFGIERRAVSRILRRHGVRMRYGGLSDDQIGEAVRLYHQGWSLARIADRMDVAADTVRQRLRERGVTMRNTHGQPRPGEAR</sequence>
<reference evidence="3 4" key="1">
    <citation type="submission" date="2017-06" db="EMBL/GenBank/DDBJ databases">
        <authorList>
            <person name="Kim H.J."/>
            <person name="Triplett B.A."/>
        </authorList>
    </citation>
    <scope>NUCLEOTIDE SEQUENCE [LARGE SCALE GENOMIC DNA]</scope>
    <source>
        <strain evidence="3 4">DSM 45207</strain>
    </source>
</reference>
<dbReference type="InterPro" id="IPR010332">
    <property type="entry name" value="ATPase_terminase-su_N"/>
</dbReference>
<dbReference type="Proteomes" id="UP000198348">
    <property type="component" value="Unassembled WGS sequence"/>
</dbReference>
<organism evidence="3 4">
    <name type="scientific">Haloechinothrix alba</name>
    <dbReference type="NCBI Taxonomy" id="664784"/>
    <lineage>
        <taxon>Bacteria</taxon>
        <taxon>Bacillati</taxon>
        <taxon>Actinomycetota</taxon>
        <taxon>Actinomycetes</taxon>
        <taxon>Pseudonocardiales</taxon>
        <taxon>Pseudonocardiaceae</taxon>
        <taxon>Haloechinothrix</taxon>
    </lineage>
</organism>
<keyword evidence="4" id="KW-1185">Reference proteome</keyword>
<protein>
    <submittedName>
        <fullName evidence="3">Putative ATPase subunit of terminase (GpP-like)</fullName>
    </submittedName>
</protein>
<evidence type="ECO:0000256" key="1">
    <source>
        <dbReference type="SAM" id="MobiDB-lite"/>
    </source>
</evidence>
<dbReference type="Pfam" id="PF06056">
    <property type="entry name" value="Terminase_5"/>
    <property type="match status" value="1"/>
</dbReference>
<name>A0A238Y5S3_9PSEU</name>